<organism evidence="2 3">
    <name type="scientific">Goodfellowiella coeruleoviolacea</name>
    <dbReference type="NCBI Taxonomy" id="334858"/>
    <lineage>
        <taxon>Bacteria</taxon>
        <taxon>Bacillati</taxon>
        <taxon>Actinomycetota</taxon>
        <taxon>Actinomycetes</taxon>
        <taxon>Pseudonocardiales</taxon>
        <taxon>Pseudonocardiaceae</taxon>
        <taxon>Goodfellowiella</taxon>
    </lineage>
</organism>
<dbReference type="PANTHER" id="PTHR40254:SF1">
    <property type="entry name" value="BLR0577 PROTEIN"/>
    <property type="match status" value="1"/>
</dbReference>
<dbReference type="PANTHER" id="PTHR40254">
    <property type="entry name" value="BLR0577 PROTEIN"/>
    <property type="match status" value="1"/>
</dbReference>
<evidence type="ECO:0000313" key="2">
    <source>
        <dbReference type="EMBL" id="MCP2168861.1"/>
    </source>
</evidence>
<dbReference type="InterPro" id="IPR052189">
    <property type="entry name" value="L-asp_N-monooxygenase_NS-form"/>
</dbReference>
<protein>
    <submittedName>
        <fullName evidence="2">NAD(P)/FAD-binding protein YdhS</fullName>
    </submittedName>
</protein>
<dbReference type="InterPro" id="IPR038732">
    <property type="entry name" value="HpyO/CreE_NAD-binding"/>
</dbReference>
<dbReference type="Gene3D" id="3.50.50.60">
    <property type="entry name" value="FAD/NAD(P)-binding domain"/>
    <property type="match status" value="1"/>
</dbReference>
<feature type="domain" description="FAD-dependent urate hydroxylase HpyO/Asp monooxygenase CreE-like FAD/NAD(P)-binding" evidence="1">
    <location>
        <begin position="17"/>
        <end position="167"/>
    </location>
</feature>
<sequence length="494" mass="52779">MATNPSEAEGAAVEIGIIGGGAAAVALLDTLSRLDAAPGGLTVFEATPLLWRGRPYQPDLPAVRVNAPPESMSVRADDPRHYAGWLRDRADLAEHHDPGLDQPIVPRAVFGEYLEHTARAASTRLRHAGWRVNVVNARVTGYSRADAVLHTDQGGRHRVDRAVLCVGGGYPADHYGLSGAPGFVLEPYPLARTLTDIPADRHVAVIGSGLTAVDVAVGLAATGHTGPISLLSRSGMLPPVQQRPVPLQLRHLTRDRVLALAGELTLDRLVELIRAELRDLGQDFDSFVEEITETGHSADWLRRQLAAVDSPHLGRRLLTLAIRVAGPTAWRLLPERDRTLLRESWFRAFSGLSSPMVPGNARTLLRLLDSGQLRLVPGVTKIEPGQPGFHITDTRSRWRADHVVNAVNPAPFATPQQASALVSALLVDGRAELDQAGGLCAEPLTGRLTSAGVPDPTWHVLGNLAATSLPIATNPFGLAVASEGVARSLVAPRD</sequence>
<accession>A0AAE3KI34</accession>
<reference evidence="2" key="1">
    <citation type="submission" date="2022-06" db="EMBL/GenBank/DDBJ databases">
        <title>Genomic Encyclopedia of Archaeal and Bacterial Type Strains, Phase II (KMG-II): from individual species to whole genera.</title>
        <authorList>
            <person name="Goeker M."/>
        </authorList>
    </citation>
    <scope>NUCLEOTIDE SEQUENCE</scope>
    <source>
        <strain evidence="2">DSM 43935</strain>
    </source>
</reference>
<dbReference type="Proteomes" id="UP001206128">
    <property type="component" value="Unassembled WGS sequence"/>
</dbReference>
<evidence type="ECO:0000313" key="3">
    <source>
        <dbReference type="Proteomes" id="UP001206128"/>
    </source>
</evidence>
<keyword evidence="3" id="KW-1185">Reference proteome</keyword>
<dbReference type="EMBL" id="JAMTCK010000015">
    <property type="protein sequence ID" value="MCP2168861.1"/>
    <property type="molecule type" value="Genomic_DNA"/>
</dbReference>
<dbReference type="AlphaFoldDB" id="A0AAE3KI34"/>
<proteinExistence type="predicted"/>
<name>A0AAE3KI34_9PSEU</name>
<gene>
    <name evidence="2" type="ORF">LX83_005739</name>
</gene>
<dbReference type="InterPro" id="IPR036188">
    <property type="entry name" value="FAD/NAD-bd_sf"/>
</dbReference>
<dbReference type="SUPFAM" id="SSF51905">
    <property type="entry name" value="FAD/NAD(P)-binding domain"/>
    <property type="match status" value="2"/>
</dbReference>
<comment type="caution">
    <text evidence="2">The sequence shown here is derived from an EMBL/GenBank/DDBJ whole genome shotgun (WGS) entry which is preliminary data.</text>
</comment>
<evidence type="ECO:0000259" key="1">
    <source>
        <dbReference type="Pfam" id="PF13454"/>
    </source>
</evidence>
<dbReference type="Pfam" id="PF13454">
    <property type="entry name" value="NAD_binding_9"/>
    <property type="match status" value="1"/>
</dbReference>